<evidence type="ECO:0000313" key="3">
    <source>
        <dbReference type="Proteomes" id="UP000273154"/>
    </source>
</evidence>
<sequence>MNVLALARRRVMARLCLASRRTRGALAEESGQGTTEYAILVGVLVLMAIVAVVAFRDRLQELWTSITDGINSL</sequence>
<keyword evidence="1" id="KW-1133">Transmembrane helix</keyword>
<dbReference type="EMBL" id="AP019367">
    <property type="protein sequence ID" value="BBH50674.1"/>
    <property type="molecule type" value="Genomic_DNA"/>
</dbReference>
<name>A0A3G9K7Z1_9ACTN</name>
<accession>A0A3G9K7Z1</accession>
<organism evidence="2 3">
    <name type="scientific">Parolsenella catena</name>
    <dbReference type="NCBI Taxonomy" id="2003188"/>
    <lineage>
        <taxon>Bacteria</taxon>
        <taxon>Bacillati</taxon>
        <taxon>Actinomycetota</taxon>
        <taxon>Coriobacteriia</taxon>
        <taxon>Coriobacteriales</taxon>
        <taxon>Atopobiaceae</taxon>
        <taxon>Parolsenella</taxon>
    </lineage>
</organism>
<keyword evidence="1" id="KW-0472">Membrane</keyword>
<dbReference type="KEGG" id="pcat:Pcatena_12610"/>
<reference evidence="3" key="1">
    <citation type="submission" date="2018-11" db="EMBL/GenBank/DDBJ databases">
        <title>Comparative genomics of Parolsenella catena and Libanicoccus massiliensis: Reclassification of Libanicoccus massiliensis as Parolsenella massiliensis comb. nov.</title>
        <authorList>
            <person name="Sakamoto M."/>
            <person name="Ikeyama N."/>
            <person name="Murakami T."/>
            <person name="Mori H."/>
            <person name="Yuki M."/>
            <person name="Ohkuma M."/>
        </authorList>
    </citation>
    <scope>NUCLEOTIDE SEQUENCE [LARGE SCALE GENOMIC DNA]</scope>
    <source>
        <strain evidence="3">JCM 31932</strain>
    </source>
</reference>
<keyword evidence="3" id="KW-1185">Reference proteome</keyword>
<proteinExistence type="predicted"/>
<evidence type="ECO:0000256" key="1">
    <source>
        <dbReference type="SAM" id="Phobius"/>
    </source>
</evidence>
<dbReference type="AlphaFoldDB" id="A0A3G9K7Z1"/>
<evidence type="ECO:0000313" key="2">
    <source>
        <dbReference type="EMBL" id="BBH50674.1"/>
    </source>
</evidence>
<feature type="transmembrane region" description="Helical" evidence="1">
    <location>
        <begin position="37"/>
        <end position="55"/>
    </location>
</feature>
<protein>
    <submittedName>
        <fullName evidence="2">Uncharacterized protein</fullName>
    </submittedName>
</protein>
<dbReference type="Proteomes" id="UP000273154">
    <property type="component" value="Chromosome"/>
</dbReference>
<keyword evidence="1" id="KW-0812">Transmembrane</keyword>
<gene>
    <name evidence="2" type="ORF">Pcatena_12610</name>
</gene>